<protein>
    <recommendedName>
        <fullName evidence="3">Hpt domain-containing protein</fullName>
    </recommendedName>
</protein>
<evidence type="ECO:0008006" key="3">
    <source>
        <dbReference type="Google" id="ProtNLM"/>
    </source>
</evidence>
<evidence type="ECO:0000313" key="2">
    <source>
        <dbReference type="Proteomes" id="UP001500454"/>
    </source>
</evidence>
<gene>
    <name evidence="1" type="ORF">GCM10023186_01380</name>
</gene>
<reference evidence="2" key="1">
    <citation type="journal article" date="2019" name="Int. J. Syst. Evol. Microbiol.">
        <title>The Global Catalogue of Microorganisms (GCM) 10K type strain sequencing project: providing services to taxonomists for standard genome sequencing and annotation.</title>
        <authorList>
            <consortium name="The Broad Institute Genomics Platform"/>
            <consortium name="The Broad Institute Genome Sequencing Center for Infectious Disease"/>
            <person name="Wu L."/>
            <person name="Ma J."/>
        </authorList>
    </citation>
    <scope>NUCLEOTIDE SEQUENCE [LARGE SCALE GENOMIC DNA]</scope>
    <source>
        <strain evidence="2">JCM 17924</strain>
    </source>
</reference>
<comment type="caution">
    <text evidence="1">The sequence shown here is derived from an EMBL/GenBank/DDBJ whole genome shotgun (WGS) entry which is preliminary data.</text>
</comment>
<dbReference type="EMBL" id="BAABHA010000001">
    <property type="protein sequence ID" value="GAA4372189.1"/>
    <property type="molecule type" value="Genomic_DNA"/>
</dbReference>
<name>A0ABP8ITH0_9BACT</name>
<evidence type="ECO:0000313" key="1">
    <source>
        <dbReference type="EMBL" id="GAA4372189.1"/>
    </source>
</evidence>
<dbReference type="Proteomes" id="UP001500454">
    <property type="component" value="Unassembled WGS sequence"/>
</dbReference>
<keyword evidence="2" id="KW-1185">Reference proteome</keyword>
<accession>A0ABP8ITH0</accession>
<dbReference type="RefSeq" id="WP_345220436.1">
    <property type="nucleotide sequence ID" value="NZ_BAABHA010000001.1"/>
</dbReference>
<organism evidence="1 2">
    <name type="scientific">Hymenobacter koreensis</name>
    <dbReference type="NCBI Taxonomy" id="1084523"/>
    <lineage>
        <taxon>Bacteria</taxon>
        <taxon>Pseudomonadati</taxon>
        <taxon>Bacteroidota</taxon>
        <taxon>Cytophagia</taxon>
        <taxon>Cytophagales</taxon>
        <taxon>Hymenobacteraceae</taxon>
        <taxon>Hymenobacter</taxon>
    </lineage>
</organism>
<proteinExistence type="predicted"/>
<sequence>MKQPTPTDQENADLLANTIHALQGGLTALPLSAAMENTEVWQQQFLQSGQPELQNIAREFGNLQSMLSSGKLDGPSIGRCLSMLGAQTSELMRSAPEERKLGLNQLSTLLLRIGGDLEADNNGKKK</sequence>